<dbReference type="AlphaFoldDB" id="A0AAJ7FV47"/>
<dbReference type="PANTHER" id="PTHR23106">
    <property type="entry name" value="ANGIOGENIC FACTOR WITH G PATCH AND FHA DOMAINS 1"/>
    <property type="match status" value="1"/>
</dbReference>
<feature type="region of interest" description="Disordered" evidence="1">
    <location>
        <begin position="77"/>
        <end position="96"/>
    </location>
</feature>
<feature type="region of interest" description="Disordered" evidence="1">
    <location>
        <begin position="473"/>
        <end position="531"/>
    </location>
</feature>
<dbReference type="RefSeq" id="XP_015609866.1">
    <property type="nucleotide sequence ID" value="XM_015754380.2"/>
</dbReference>
<proteinExistence type="predicted"/>
<dbReference type="RefSeq" id="XP_015609867.1">
    <property type="nucleotide sequence ID" value="XM_015754381.2"/>
</dbReference>
<keyword evidence="4" id="KW-1185">Reference proteome</keyword>
<dbReference type="InterPro" id="IPR041591">
    <property type="entry name" value="OCRE"/>
</dbReference>
<protein>
    <submittedName>
        <fullName evidence="5 6">Angiogenic factor with G patch and FHA domains 1 isoform X1</fullName>
    </submittedName>
</protein>
<dbReference type="GeneID" id="107274828"/>
<feature type="domain" description="G-patch" evidence="3">
    <location>
        <begin position="457"/>
        <end position="503"/>
    </location>
</feature>
<reference evidence="5 6" key="1">
    <citation type="submission" date="2025-04" db="UniProtKB">
        <authorList>
            <consortium name="RefSeq"/>
        </authorList>
    </citation>
    <scope>IDENTIFICATION</scope>
</reference>
<evidence type="ECO:0000313" key="4">
    <source>
        <dbReference type="Proteomes" id="UP000694920"/>
    </source>
</evidence>
<evidence type="ECO:0000313" key="7">
    <source>
        <dbReference type="RefSeq" id="XP_024947855.1"/>
    </source>
</evidence>
<evidence type="ECO:0000313" key="6">
    <source>
        <dbReference type="RefSeq" id="XP_015609867.1"/>
    </source>
</evidence>
<sequence length="531" mass="60167">MSEGYGLSESDDGELKLEFDIDYREKLSDFPEVLEFINKLREHIKWQHKKINKLHHKLIEQKKQRLLSREKALVDNGTQTDALNNQEESLPSQDWTVNEPEKGVSIIDQVKEAAESALQQTGFVYDETSGLYYDYNTGYYYDATQGLYYDGNTGTYYYYDEQTKTYKYHSQTPAAQNKAPIQEKIKKKEKRKARKANKDDGRKRKVARPDVNSEGDEPEEGECSDSDNSHTTPDNTPELSSNNESEIEDEQEIAKTYPPCMRIIVKETGLPKLKVGSLFLVTYTGGSMGREGDHAVLVPDINISKHHAKFQYDEEKGLYQIIDLGSRNGTVLNGKRLSVAKQESEPHEIAHGSIVQVGTTKLLCHIHNGHETCGYCEPGLVQRSSNIEENKTLKKTQHISELRRLKHKFGVEKDNVATASQVACGYQDRAQARRDFVGSSTHHVKTQQSSLDTSIAKDNRGFKLLSKMGWSEGRSLGKDGDGRTEPVPLRANHNKVGFGASETTTVEVDPSTERRQAVWRKTQQRYEKIPD</sequence>
<dbReference type="Pfam" id="PF01585">
    <property type="entry name" value="G-patch"/>
    <property type="match status" value="1"/>
</dbReference>
<dbReference type="SMART" id="SM00443">
    <property type="entry name" value="G_patch"/>
    <property type="match status" value="1"/>
</dbReference>
<dbReference type="InterPro" id="IPR053027">
    <property type="entry name" value="AGGF1"/>
</dbReference>
<dbReference type="Pfam" id="PF17780">
    <property type="entry name" value="OCRE"/>
    <property type="match status" value="1"/>
</dbReference>
<accession>A0AAJ7FV47</accession>
<dbReference type="CDD" id="cd22686">
    <property type="entry name" value="FHA_AGGF1"/>
    <property type="match status" value="1"/>
</dbReference>
<gene>
    <name evidence="5 6 7" type="primary">LOC107274828</name>
</gene>
<dbReference type="SMART" id="SM00240">
    <property type="entry name" value="FHA"/>
    <property type="match status" value="1"/>
</dbReference>
<dbReference type="KEGG" id="ccin:107274828"/>
<feature type="region of interest" description="Disordered" evidence="1">
    <location>
        <begin position="170"/>
        <end position="253"/>
    </location>
</feature>
<feature type="compositionally biased region" description="Acidic residues" evidence="1">
    <location>
        <begin position="213"/>
        <end position="225"/>
    </location>
</feature>
<dbReference type="SUPFAM" id="SSF49879">
    <property type="entry name" value="SMAD/FHA domain"/>
    <property type="match status" value="1"/>
</dbReference>
<feature type="compositionally biased region" description="Basic and acidic residues" evidence="1">
    <location>
        <begin position="475"/>
        <end position="484"/>
    </location>
</feature>
<dbReference type="Proteomes" id="UP000694920">
    <property type="component" value="Unplaced"/>
</dbReference>
<evidence type="ECO:0000259" key="3">
    <source>
        <dbReference type="PROSITE" id="PS50174"/>
    </source>
</evidence>
<dbReference type="RefSeq" id="XP_024947855.1">
    <property type="nucleotide sequence ID" value="XM_025092087.1"/>
</dbReference>
<evidence type="ECO:0000256" key="1">
    <source>
        <dbReference type="SAM" id="MobiDB-lite"/>
    </source>
</evidence>
<dbReference type="PROSITE" id="PS50006">
    <property type="entry name" value="FHA_DOMAIN"/>
    <property type="match status" value="1"/>
</dbReference>
<name>A0AAJ7FV47_CEPCN</name>
<dbReference type="Gene3D" id="2.60.200.20">
    <property type="match status" value="1"/>
</dbReference>
<dbReference type="InterPro" id="IPR000253">
    <property type="entry name" value="FHA_dom"/>
</dbReference>
<evidence type="ECO:0000259" key="2">
    <source>
        <dbReference type="PROSITE" id="PS50006"/>
    </source>
</evidence>
<dbReference type="Pfam" id="PF00498">
    <property type="entry name" value="FHA"/>
    <property type="match status" value="1"/>
</dbReference>
<feature type="domain" description="FHA" evidence="2">
    <location>
        <begin position="286"/>
        <end position="337"/>
    </location>
</feature>
<dbReference type="InterPro" id="IPR000467">
    <property type="entry name" value="G_patch_dom"/>
</dbReference>
<dbReference type="GO" id="GO:0003676">
    <property type="term" value="F:nucleic acid binding"/>
    <property type="evidence" value="ECO:0007669"/>
    <property type="project" value="InterPro"/>
</dbReference>
<feature type="compositionally biased region" description="Polar residues" evidence="1">
    <location>
        <begin position="229"/>
        <end position="244"/>
    </location>
</feature>
<dbReference type="InterPro" id="IPR008984">
    <property type="entry name" value="SMAD_FHA_dom_sf"/>
</dbReference>
<dbReference type="PANTHER" id="PTHR23106:SF24">
    <property type="entry name" value="ANGIOGENIC FACTOR WITH G PATCH AND FHA DOMAINS 1"/>
    <property type="match status" value="1"/>
</dbReference>
<dbReference type="PROSITE" id="PS50174">
    <property type="entry name" value="G_PATCH"/>
    <property type="match status" value="1"/>
</dbReference>
<organism evidence="4 6">
    <name type="scientific">Cephus cinctus</name>
    <name type="common">Wheat stem sawfly</name>
    <dbReference type="NCBI Taxonomy" id="211228"/>
    <lineage>
        <taxon>Eukaryota</taxon>
        <taxon>Metazoa</taxon>
        <taxon>Ecdysozoa</taxon>
        <taxon>Arthropoda</taxon>
        <taxon>Hexapoda</taxon>
        <taxon>Insecta</taxon>
        <taxon>Pterygota</taxon>
        <taxon>Neoptera</taxon>
        <taxon>Endopterygota</taxon>
        <taxon>Hymenoptera</taxon>
        <taxon>Cephoidea</taxon>
        <taxon>Cephidae</taxon>
        <taxon>Cephus</taxon>
    </lineage>
</organism>
<evidence type="ECO:0000313" key="5">
    <source>
        <dbReference type="RefSeq" id="XP_015609866.1"/>
    </source>
</evidence>